<dbReference type="SUPFAM" id="SSF53850">
    <property type="entry name" value="Periplasmic binding protein-like II"/>
    <property type="match status" value="1"/>
</dbReference>
<dbReference type="InterPro" id="IPR005064">
    <property type="entry name" value="BUG"/>
</dbReference>
<evidence type="ECO:0000313" key="4">
    <source>
        <dbReference type="EMBL" id="ANY17735.1"/>
    </source>
</evidence>
<keyword evidence="7" id="KW-1185">Reference proteome</keyword>
<dbReference type="EMBL" id="CYTV01000010">
    <property type="protein sequence ID" value="CUJ02429.1"/>
    <property type="molecule type" value="Genomic_DNA"/>
</dbReference>
<sequence length="323" mass="34020">MSLAIRRRLLLGSAAFCTLFAMAAGARADYPDKPLRLVVPYPPGAATDAISRAFAQALGKVLGQPVVVENRPGAGSAIGIQAVKSRPADGYTLLVHAEGFYSAKIMTPSAGYAFSDFEILAPLGQSSYAFIVPADRGWTRLADIKHANREIDIGTADLGVGTYSTLAARLASGLGVAYRAIPFKGGAEGLAAILGGQIDAYFTTLGTTQSVKDNPHVKVLAYTGRPGSASHLPGVKTFAEQGVPDMVFHSSYSVAVRAGIAEPARQRLAAAVRQAAASAAMQKARRDLYLDDYTGSLDDYKRELMDLAQSFEAAAREGGRPPR</sequence>
<dbReference type="CDD" id="cd07012">
    <property type="entry name" value="PBP2_Bug_TTT"/>
    <property type="match status" value="1"/>
</dbReference>
<dbReference type="InterPro" id="IPR042100">
    <property type="entry name" value="Bug_dom1"/>
</dbReference>
<evidence type="ECO:0000313" key="6">
    <source>
        <dbReference type="Proteomes" id="UP000053096"/>
    </source>
</evidence>
<accession>A0A0M7H160</accession>
<proteinExistence type="inferred from homology"/>
<dbReference type="GO" id="GO:0016829">
    <property type="term" value="F:lyase activity"/>
    <property type="evidence" value="ECO:0007669"/>
    <property type="project" value="UniProtKB-KW"/>
</dbReference>
<evidence type="ECO:0000313" key="7">
    <source>
        <dbReference type="Proteomes" id="UP000092950"/>
    </source>
</evidence>
<feature type="chain" id="PRO_5005270822" evidence="3">
    <location>
        <begin position="24"/>
        <end position="323"/>
    </location>
</feature>
<dbReference type="PANTHER" id="PTHR42928:SF5">
    <property type="entry name" value="BLR1237 PROTEIN"/>
    <property type="match status" value="1"/>
</dbReference>
<organism evidence="5 6">
    <name type="scientific">Bordetella pseudohinzii</name>
    <dbReference type="NCBI Taxonomy" id="1331258"/>
    <lineage>
        <taxon>Bacteria</taxon>
        <taxon>Pseudomonadati</taxon>
        <taxon>Pseudomonadota</taxon>
        <taxon>Betaproteobacteria</taxon>
        <taxon>Burkholderiales</taxon>
        <taxon>Alcaligenaceae</taxon>
        <taxon>Bordetella</taxon>
    </lineage>
</organism>
<evidence type="ECO:0000313" key="5">
    <source>
        <dbReference type="EMBL" id="CUJ02429.1"/>
    </source>
</evidence>
<dbReference type="PANTHER" id="PTHR42928">
    <property type="entry name" value="TRICARBOXYLATE-BINDING PROTEIN"/>
    <property type="match status" value="1"/>
</dbReference>
<dbReference type="Proteomes" id="UP000053096">
    <property type="component" value="Unassembled WGS sequence"/>
</dbReference>
<gene>
    <name evidence="4" type="ORF">BBN53_18690</name>
    <name evidence="5" type="ORF">ERS370011_03378</name>
</gene>
<keyword evidence="2" id="KW-0175">Coiled coil</keyword>
<protein>
    <submittedName>
        <fullName evidence="5">Argininosuccinate lyase</fullName>
    </submittedName>
</protein>
<accession>A0A0J6EWP3</accession>
<dbReference type="PIRSF" id="PIRSF017082">
    <property type="entry name" value="YflP"/>
    <property type="match status" value="1"/>
</dbReference>
<dbReference type="EMBL" id="CP016440">
    <property type="protein sequence ID" value="ANY17735.1"/>
    <property type="molecule type" value="Genomic_DNA"/>
</dbReference>
<reference evidence="4 7" key="2">
    <citation type="submission" date="2016-07" db="EMBL/GenBank/DDBJ databases">
        <title>Complete genome sequences of Bordetella pseudohinzii.</title>
        <authorList>
            <person name="Spilker T."/>
            <person name="Darrah R."/>
            <person name="LiPuma J.J."/>
        </authorList>
    </citation>
    <scope>NUCLEOTIDE SEQUENCE [LARGE SCALE GENOMIC DNA]</scope>
    <source>
        <strain evidence="4 7">HI4681</strain>
    </source>
</reference>
<dbReference type="AlphaFoldDB" id="A0A0J6EWP3"/>
<evidence type="ECO:0000256" key="2">
    <source>
        <dbReference type="SAM" id="Coils"/>
    </source>
</evidence>
<keyword evidence="3" id="KW-0732">Signal</keyword>
<comment type="similarity">
    <text evidence="1">Belongs to the UPF0065 (bug) family.</text>
</comment>
<dbReference type="Gene3D" id="3.40.190.150">
    <property type="entry name" value="Bordetella uptake gene, domain 1"/>
    <property type="match status" value="1"/>
</dbReference>
<dbReference type="Proteomes" id="UP000092950">
    <property type="component" value="Chromosome"/>
</dbReference>
<feature type="coiled-coil region" evidence="2">
    <location>
        <begin position="290"/>
        <end position="317"/>
    </location>
</feature>
<evidence type="ECO:0000256" key="1">
    <source>
        <dbReference type="ARBA" id="ARBA00006987"/>
    </source>
</evidence>
<keyword evidence="5" id="KW-0456">Lyase</keyword>
<evidence type="ECO:0000256" key="3">
    <source>
        <dbReference type="SAM" id="SignalP"/>
    </source>
</evidence>
<name>A0A0J6EWP3_9BORD</name>
<reference evidence="5 6" key="1">
    <citation type="submission" date="2015-09" db="EMBL/GenBank/DDBJ databases">
        <authorList>
            <person name="Jackson K.R."/>
            <person name="Lunt B.L."/>
            <person name="Fisher J.N.B."/>
            <person name="Gardner A.V."/>
            <person name="Bailey M.E."/>
            <person name="Deus L.M."/>
            <person name="Earl A.S."/>
            <person name="Gibby P.D."/>
            <person name="Hartmann K.A."/>
            <person name="Liu J.E."/>
            <person name="Manci A.M."/>
            <person name="Nielsen D.A."/>
            <person name="Solomon M.B."/>
            <person name="Breakwell D.P."/>
            <person name="Burnett S.H."/>
            <person name="Grose J.H."/>
        </authorList>
    </citation>
    <scope>NUCLEOTIDE SEQUENCE [LARGE SCALE GENOMIC DNA]</scope>
    <source>
        <strain evidence="5 6">2789STDY5608636</strain>
    </source>
</reference>
<dbReference type="OrthoDB" id="8900911at2"/>
<dbReference type="Gene3D" id="3.40.190.10">
    <property type="entry name" value="Periplasmic binding protein-like II"/>
    <property type="match status" value="1"/>
</dbReference>
<dbReference type="RefSeq" id="WP_043213963.1">
    <property type="nucleotide sequence ID" value="NZ_CAJGUP010000181.1"/>
</dbReference>
<dbReference type="KEGG" id="bpdz:BBN53_18690"/>
<dbReference type="Pfam" id="PF03401">
    <property type="entry name" value="TctC"/>
    <property type="match status" value="1"/>
</dbReference>
<feature type="signal peptide" evidence="3">
    <location>
        <begin position="1"/>
        <end position="23"/>
    </location>
</feature>